<sequence length="335" mass="37831">MTERTAGTEFCVSRIFEIVQSMSGQGNSITIPCPYLDFFAGDRQQHLLAAILNQLVFWSGKSHLENGWFYKEHAVIAAEVRASSEDVIRKAMSKIISQYLPGVIEEKKRKVNGTPKMHYRINEEALIALIFPPVLDSALKSNGNGSQAETKRLLSRMETAHKPNPGNGSQAESILYTDLKTDKYIQISSCPGTASPEADFSSGEEKKSSSEQQKGKWGTPEDHQCAEWIFSRIKKLYEKAAETDGELSRPKDPNWSAWANEIRLMRCIDGRTHRQICDLFKRVQHDPFWCRNVLSPSKLREKWDELIIRLGGSTQQRDVNAISVPDNTIPEGFRG</sequence>
<gene>
    <name evidence="2" type="ORF">ID160_04765</name>
</gene>
<dbReference type="AlphaFoldDB" id="A0A8I0G287"/>
<evidence type="ECO:0000313" key="3">
    <source>
        <dbReference type="Proteomes" id="UP000605024"/>
    </source>
</evidence>
<dbReference type="Proteomes" id="UP000605024">
    <property type="component" value="Unassembled WGS sequence"/>
</dbReference>
<evidence type="ECO:0000256" key="1">
    <source>
        <dbReference type="SAM" id="MobiDB-lite"/>
    </source>
</evidence>
<protein>
    <recommendedName>
        <fullName evidence="4">Replication protein O</fullName>
    </recommendedName>
</protein>
<dbReference type="RefSeq" id="WP_016152709.1">
    <property type="nucleotide sequence ID" value="NZ_CP078598.1"/>
</dbReference>
<name>A0A8I0G287_CITBR</name>
<reference evidence="2" key="1">
    <citation type="submission" date="2020-09" db="EMBL/GenBank/DDBJ databases">
        <title>Characterization of IncC plasmids in Enterobacterales of food-producing animals originating from China.</title>
        <authorList>
            <person name="Zhang Y."/>
            <person name="Lei C.-W."/>
        </authorList>
    </citation>
    <scope>NUCLEOTIDE SEQUENCE</scope>
    <source>
        <strain evidence="2">CC1</strain>
    </source>
</reference>
<evidence type="ECO:0000313" key="2">
    <source>
        <dbReference type="EMBL" id="MBD3121979.1"/>
    </source>
</evidence>
<comment type="caution">
    <text evidence="2">The sequence shown here is derived from an EMBL/GenBank/DDBJ whole genome shotgun (WGS) entry which is preliminary data.</text>
</comment>
<dbReference type="EMBL" id="JACXSK010000001">
    <property type="protein sequence ID" value="MBD3121979.1"/>
    <property type="molecule type" value="Genomic_DNA"/>
</dbReference>
<evidence type="ECO:0008006" key="4">
    <source>
        <dbReference type="Google" id="ProtNLM"/>
    </source>
</evidence>
<organism evidence="2 3">
    <name type="scientific">Citrobacter braakii</name>
    <dbReference type="NCBI Taxonomy" id="57706"/>
    <lineage>
        <taxon>Bacteria</taxon>
        <taxon>Pseudomonadati</taxon>
        <taxon>Pseudomonadota</taxon>
        <taxon>Gammaproteobacteria</taxon>
        <taxon>Enterobacterales</taxon>
        <taxon>Enterobacteriaceae</taxon>
        <taxon>Citrobacter</taxon>
        <taxon>Citrobacter freundii complex</taxon>
    </lineage>
</organism>
<accession>A0A8I0G287</accession>
<feature type="region of interest" description="Disordered" evidence="1">
    <location>
        <begin position="192"/>
        <end position="222"/>
    </location>
</feature>
<proteinExistence type="predicted"/>